<reference evidence="2" key="2">
    <citation type="submission" date="2020-09" db="EMBL/GenBank/DDBJ databases">
        <authorList>
            <person name="Sun Q."/>
            <person name="Zhou Y."/>
        </authorList>
    </citation>
    <scope>NUCLEOTIDE SEQUENCE</scope>
    <source>
        <strain evidence="2">CGMCC 4.7272</strain>
    </source>
</reference>
<dbReference type="Proteomes" id="UP000625682">
    <property type="component" value="Unassembled WGS sequence"/>
</dbReference>
<proteinExistence type="predicted"/>
<evidence type="ECO:0000313" key="2">
    <source>
        <dbReference type="EMBL" id="GGJ25490.1"/>
    </source>
</evidence>
<organism evidence="2 3">
    <name type="scientific">Streptomyces lacrimifluminis</name>
    <dbReference type="NCBI Taxonomy" id="1500077"/>
    <lineage>
        <taxon>Bacteria</taxon>
        <taxon>Bacillati</taxon>
        <taxon>Actinomycetota</taxon>
        <taxon>Actinomycetes</taxon>
        <taxon>Kitasatosporales</taxon>
        <taxon>Streptomycetaceae</taxon>
        <taxon>Streptomyces</taxon>
    </lineage>
</organism>
<dbReference type="AlphaFoldDB" id="A0A917NSY2"/>
<evidence type="ECO:0000256" key="1">
    <source>
        <dbReference type="SAM" id="Phobius"/>
    </source>
</evidence>
<feature type="transmembrane region" description="Helical" evidence="1">
    <location>
        <begin position="20"/>
        <end position="36"/>
    </location>
</feature>
<keyword evidence="1" id="KW-0472">Membrane</keyword>
<name>A0A917NSY2_9ACTN</name>
<accession>A0A917NSY2</accession>
<keyword evidence="1" id="KW-1133">Transmembrane helix</keyword>
<protein>
    <submittedName>
        <fullName evidence="2">Uncharacterized protein</fullName>
    </submittedName>
</protein>
<gene>
    <name evidence="2" type="ORF">GCM10012282_22580</name>
</gene>
<reference evidence="2" key="1">
    <citation type="journal article" date="2014" name="Int. J. Syst. Evol. Microbiol.">
        <title>Complete genome sequence of Corynebacterium casei LMG S-19264T (=DSM 44701T), isolated from a smear-ripened cheese.</title>
        <authorList>
            <consortium name="US DOE Joint Genome Institute (JGI-PGF)"/>
            <person name="Walter F."/>
            <person name="Albersmeier A."/>
            <person name="Kalinowski J."/>
            <person name="Ruckert C."/>
        </authorList>
    </citation>
    <scope>NUCLEOTIDE SEQUENCE</scope>
    <source>
        <strain evidence="2">CGMCC 4.7272</strain>
    </source>
</reference>
<comment type="caution">
    <text evidence="2">The sequence shown here is derived from an EMBL/GenBank/DDBJ whole genome shotgun (WGS) entry which is preliminary data.</text>
</comment>
<dbReference type="EMBL" id="BMMU01000005">
    <property type="protein sequence ID" value="GGJ25490.1"/>
    <property type="molecule type" value="Genomic_DNA"/>
</dbReference>
<keyword evidence="1" id="KW-0812">Transmembrane</keyword>
<evidence type="ECO:0000313" key="3">
    <source>
        <dbReference type="Proteomes" id="UP000625682"/>
    </source>
</evidence>
<sequence>MGKLPAGVFEGGRGCTGTGIGVTMTGLLLTIAGAWFQPLSTRERLEG</sequence>
<dbReference type="RefSeq" id="WP_189147149.1">
    <property type="nucleotide sequence ID" value="NZ_BAABER010000002.1"/>
</dbReference>
<keyword evidence="3" id="KW-1185">Reference proteome</keyword>